<comment type="subcellular location">
    <subcellularLocation>
        <location evidence="1">Endoplasmic reticulum membrane</location>
        <topology evidence="1">Peripheral membrane protein</topology>
    </subcellularLocation>
</comment>
<comment type="similarity">
    <text evidence="2">Belongs to the ERF4 family.</text>
</comment>
<dbReference type="PANTHER" id="PTHR13254:SF0">
    <property type="entry name" value="GOLGIN SUBFAMILY A MEMBER 7_ERF4 DOMAIN-CONTAINING PROTEIN"/>
    <property type="match status" value="1"/>
</dbReference>
<dbReference type="InterPro" id="IPR051371">
    <property type="entry name" value="Ras_palmitoyltransferase"/>
</dbReference>
<dbReference type="GO" id="GO:0006612">
    <property type="term" value="P:protein targeting to membrane"/>
    <property type="evidence" value="ECO:0007669"/>
    <property type="project" value="TreeGrafter"/>
</dbReference>
<dbReference type="OMA" id="FIYICTE"/>
<accession>A0A163K4G0</accession>
<dbReference type="STRING" id="4829.A0A163K4G0"/>
<evidence type="ECO:0000256" key="3">
    <source>
        <dbReference type="ARBA" id="ARBA00011396"/>
    </source>
</evidence>
<evidence type="ECO:0000256" key="5">
    <source>
        <dbReference type="ARBA" id="ARBA00022824"/>
    </source>
</evidence>
<dbReference type="Pfam" id="PF10256">
    <property type="entry name" value="Erf4"/>
    <property type="match status" value="1"/>
</dbReference>
<evidence type="ECO:0000256" key="4">
    <source>
        <dbReference type="ARBA" id="ARBA00018463"/>
    </source>
</evidence>
<feature type="domain" description="Golgin subfamily A member 7/ERF4" evidence="8">
    <location>
        <begin position="65"/>
        <end position="178"/>
    </location>
</feature>
<sequence length="183" mass="20779">MRRTGGIVWPFISVDSSIDVTQSKSGQQHAMTSSTHTPPTVIKSTPPAITHTSIDLTQQVSSKAIRIERDYSKGDGITKFCTDLPVSLEGKITSDEFKHTITSINTMLESAERLSWSGVFYNMMEILTIYLWPIFFSSHYHKTIHKLLAFIDQENSQVYQKQRLSICNPVKTAFLFIEIQVFD</sequence>
<organism evidence="9">
    <name type="scientific">Absidia glauca</name>
    <name type="common">Pin mould</name>
    <dbReference type="NCBI Taxonomy" id="4829"/>
    <lineage>
        <taxon>Eukaryota</taxon>
        <taxon>Fungi</taxon>
        <taxon>Fungi incertae sedis</taxon>
        <taxon>Mucoromycota</taxon>
        <taxon>Mucoromycotina</taxon>
        <taxon>Mucoromycetes</taxon>
        <taxon>Mucorales</taxon>
        <taxon>Cunninghamellaceae</taxon>
        <taxon>Absidia</taxon>
    </lineage>
</organism>
<proteinExistence type="inferred from homology"/>
<dbReference type="InterPro" id="IPR019383">
    <property type="entry name" value="Golgin_A_7/ERF4"/>
</dbReference>
<evidence type="ECO:0000256" key="1">
    <source>
        <dbReference type="ARBA" id="ARBA00004406"/>
    </source>
</evidence>
<dbReference type="PANTHER" id="PTHR13254">
    <property type="entry name" value="GOLGI AUTOANTIGEN, GOLGIN SUBFAMILY A, 7"/>
    <property type="match status" value="1"/>
</dbReference>
<evidence type="ECO:0000256" key="2">
    <source>
        <dbReference type="ARBA" id="ARBA00007732"/>
    </source>
</evidence>
<feature type="compositionally biased region" description="Polar residues" evidence="7">
    <location>
        <begin position="22"/>
        <end position="38"/>
    </location>
</feature>
<evidence type="ECO:0000256" key="7">
    <source>
        <dbReference type="SAM" id="MobiDB-lite"/>
    </source>
</evidence>
<dbReference type="AlphaFoldDB" id="A0A163K4G0"/>
<dbReference type="GO" id="GO:0031211">
    <property type="term" value="C:endoplasmic reticulum palmitoyltransferase complex"/>
    <property type="evidence" value="ECO:0007669"/>
    <property type="project" value="TreeGrafter"/>
</dbReference>
<dbReference type="OrthoDB" id="2190159at2759"/>
<feature type="region of interest" description="Disordered" evidence="7">
    <location>
        <begin position="22"/>
        <end position="41"/>
    </location>
</feature>
<dbReference type="Proteomes" id="UP000078561">
    <property type="component" value="Unassembled WGS sequence"/>
</dbReference>
<reference evidence="9" key="1">
    <citation type="submission" date="2016-04" db="EMBL/GenBank/DDBJ databases">
        <authorList>
            <person name="Evans L.H."/>
            <person name="Alamgir A."/>
            <person name="Owens N."/>
            <person name="Weber N.D."/>
            <person name="Virtaneva K."/>
            <person name="Barbian K."/>
            <person name="Babar A."/>
            <person name="Rosenke K."/>
        </authorList>
    </citation>
    <scope>NUCLEOTIDE SEQUENCE [LARGE SCALE GENOMIC DNA]</scope>
    <source>
        <strain evidence="9">CBS 101.48</strain>
    </source>
</reference>
<evidence type="ECO:0000259" key="8">
    <source>
        <dbReference type="Pfam" id="PF10256"/>
    </source>
</evidence>
<name>A0A163K4G0_ABSGL</name>
<dbReference type="GO" id="GO:0005789">
    <property type="term" value="C:endoplasmic reticulum membrane"/>
    <property type="evidence" value="ECO:0007669"/>
    <property type="project" value="UniProtKB-SubCell"/>
</dbReference>
<comment type="subunit">
    <text evidence="3">Interacts with ERF2.</text>
</comment>
<protein>
    <recommendedName>
        <fullName evidence="4">Ras modification protein ERF4</fullName>
    </recommendedName>
</protein>
<keyword evidence="6" id="KW-0472">Membrane</keyword>
<evidence type="ECO:0000313" key="10">
    <source>
        <dbReference type="Proteomes" id="UP000078561"/>
    </source>
</evidence>
<keyword evidence="5" id="KW-0256">Endoplasmic reticulum</keyword>
<dbReference type="InParanoid" id="A0A163K4G0"/>
<dbReference type="EMBL" id="LT554468">
    <property type="protein sequence ID" value="SAM05485.1"/>
    <property type="molecule type" value="Genomic_DNA"/>
</dbReference>
<gene>
    <name evidence="9" type="primary">ABSGL_11360.1 scaffold 12295</name>
</gene>
<evidence type="ECO:0000313" key="9">
    <source>
        <dbReference type="EMBL" id="SAM05485.1"/>
    </source>
</evidence>
<keyword evidence="10" id="KW-1185">Reference proteome</keyword>
<evidence type="ECO:0000256" key="6">
    <source>
        <dbReference type="ARBA" id="ARBA00023136"/>
    </source>
</evidence>